<organism evidence="1 2">
    <name type="scientific">Exiguobacterium chiriqhucha RW-2</name>
    <dbReference type="NCBI Taxonomy" id="1345023"/>
    <lineage>
        <taxon>Bacteria</taxon>
        <taxon>Bacillati</taxon>
        <taxon>Bacillota</taxon>
        <taxon>Bacilli</taxon>
        <taxon>Bacillales</taxon>
        <taxon>Bacillales Family XII. Incertae Sedis</taxon>
        <taxon>Exiguobacterium</taxon>
    </lineage>
</organism>
<dbReference type="EMBL" id="ATCL01000022">
    <property type="protein sequence ID" value="ERG65693.1"/>
    <property type="molecule type" value="Genomic_DNA"/>
</dbReference>
<dbReference type="RefSeq" id="WP_021067879.1">
    <property type="nucleotide sequence ID" value="NZ_ATCL01000022.1"/>
</dbReference>
<evidence type="ECO:0000313" key="2">
    <source>
        <dbReference type="Proteomes" id="UP000016464"/>
    </source>
</evidence>
<dbReference type="AlphaFoldDB" id="U1LEJ8"/>
<sequence length="296" mass="34492">MKISVVLIIVALLLIPLNDFVKQSWAYNNNRGVLAFQDDPSELDIINLGTSHAMFGYAFKPLGLSHLDLALPSQTIEYDLKMLKQYDDHLRPGGVVIVSLSQITFSNAEIGRKENYYQVLDREDIEPVSTFDYYTYTSIPALNSGSVYTALSREIRDFRWESHKPWVNNGQNYSERKYEMVEAQYKQAVENRDIEQNMERLKDIIAYCQAKDYRVVLAMEPVHASYNAYFDQAVMDRLVYQHLASLELDVPFLNYMDDERFIHQREYFHNPDHLNGKGRTLLSSLVYEDLKRLGYL</sequence>
<proteinExistence type="predicted"/>
<dbReference type="SUPFAM" id="SSF52266">
    <property type="entry name" value="SGNH hydrolase"/>
    <property type="match status" value="1"/>
</dbReference>
<evidence type="ECO:0008006" key="3">
    <source>
        <dbReference type="Google" id="ProtNLM"/>
    </source>
</evidence>
<dbReference type="Proteomes" id="UP000016464">
    <property type="component" value="Unassembled WGS sequence"/>
</dbReference>
<reference evidence="1 2" key="1">
    <citation type="journal article" date="2013" name="Genome Announc.">
        <title>Draft Genome Sequence of Exiguobacterium pavilionensis Strain RW-2, with Wide Thermal, Salinity, and pH Tolerance, Isolated from Modern Freshwater Microbialites.</title>
        <authorList>
            <person name="White R.A.III."/>
            <person name="Grassa C.J."/>
            <person name="Suttle C.A."/>
        </authorList>
    </citation>
    <scope>NUCLEOTIDE SEQUENCE [LARGE SCALE GENOMIC DNA]</scope>
    <source>
        <strain evidence="1 2">RW-2</strain>
    </source>
</reference>
<comment type="caution">
    <text evidence="1">The sequence shown here is derived from an EMBL/GenBank/DDBJ whole genome shotgun (WGS) entry which is preliminary data.</text>
</comment>
<name>U1LEJ8_9BACL</name>
<dbReference type="eggNOG" id="ENOG502ZABT">
    <property type="taxonomic scope" value="Bacteria"/>
</dbReference>
<dbReference type="PATRIC" id="fig|1345023.5.peg.2725"/>
<gene>
    <name evidence="1" type="ORF">M467_00295</name>
</gene>
<accession>U1LEJ8</accession>
<evidence type="ECO:0000313" key="1">
    <source>
        <dbReference type="EMBL" id="ERG65693.1"/>
    </source>
</evidence>
<protein>
    <recommendedName>
        <fullName evidence="3">SGNH hydrolase-type esterase domain-containing protein</fullName>
    </recommendedName>
</protein>
<keyword evidence="2" id="KW-1185">Reference proteome</keyword>